<keyword evidence="3" id="KW-1185">Reference proteome</keyword>
<evidence type="ECO:0000313" key="2">
    <source>
        <dbReference type="EMBL" id="KAF2751749.1"/>
    </source>
</evidence>
<organism evidence="2 3">
    <name type="scientific">Sporormia fimetaria CBS 119925</name>
    <dbReference type="NCBI Taxonomy" id="1340428"/>
    <lineage>
        <taxon>Eukaryota</taxon>
        <taxon>Fungi</taxon>
        <taxon>Dikarya</taxon>
        <taxon>Ascomycota</taxon>
        <taxon>Pezizomycotina</taxon>
        <taxon>Dothideomycetes</taxon>
        <taxon>Pleosporomycetidae</taxon>
        <taxon>Pleosporales</taxon>
        <taxon>Sporormiaceae</taxon>
        <taxon>Sporormia</taxon>
    </lineage>
</organism>
<protein>
    <submittedName>
        <fullName evidence="2">Uncharacterized protein</fullName>
    </submittedName>
</protein>
<evidence type="ECO:0000313" key="3">
    <source>
        <dbReference type="Proteomes" id="UP000799440"/>
    </source>
</evidence>
<name>A0A6A6VPG1_9PLEO</name>
<gene>
    <name evidence="2" type="ORF">M011DRAFT_4473</name>
</gene>
<feature type="region of interest" description="Disordered" evidence="1">
    <location>
        <begin position="75"/>
        <end position="115"/>
    </location>
</feature>
<sequence length="253" mass="27983">MGKIQCPGMTDLSCGECNPSFAMHPDWALKTPKYQIRSRYPAQVQPLSAISKPELPPELKLKVHSAPGPPAALCRRGAAPAGVNALQERQKDMRRKREPNSRRSQKEDDTRAADSAVQGDYLLPLTCLCGQPLRHEGVVIDHDNRSCFLDLYRPKKNARDTRGPRGGVVAPIHEWQARRGQGHWQHAAQHSSHAFADAGTAPGHAGFASSFPCCRQILDGERSAWYCKVIFSPVPLQQYSHGFVPLLQPPRTS</sequence>
<accession>A0A6A6VPG1</accession>
<proteinExistence type="predicted"/>
<reference evidence="2" key="1">
    <citation type="journal article" date="2020" name="Stud. Mycol.">
        <title>101 Dothideomycetes genomes: a test case for predicting lifestyles and emergence of pathogens.</title>
        <authorList>
            <person name="Haridas S."/>
            <person name="Albert R."/>
            <person name="Binder M."/>
            <person name="Bloem J."/>
            <person name="Labutti K."/>
            <person name="Salamov A."/>
            <person name="Andreopoulos B."/>
            <person name="Baker S."/>
            <person name="Barry K."/>
            <person name="Bills G."/>
            <person name="Bluhm B."/>
            <person name="Cannon C."/>
            <person name="Castanera R."/>
            <person name="Culley D."/>
            <person name="Daum C."/>
            <person name="Ezra D."/>
            <person name="Gonzalez J."/>
            <person name="Henrissat B."/>
            <person name="Kuo A."/>
            <person name="Liang C."/>
            <person name="Lipzen A."/>
            <person name="Lutzoni F."/>
            <person name="Magnuson J."/>
            <person name="Mondo S."/>
            <person name="Nolan M."/>
            <person name="Ohm R."/>
            <person name="Pangilinan J."/>
            <person name="Park H.-J."/>
            <person name="Ramirez L."/>
            <person name="Alfaro M."/>
            <person name="Sun H."/>
            <person name="Tritt A."/>
            <person name="Yoshinaga Y."/>
            <person name="Zwiers L.-H."/>
            <person name="Turgeon B."/>
            <person name="Goodwin S."/>
            <person name="Spatafora J."/>
            <person name="Crous P."/>
            <person name="Grigoriev I."/>
        </authorList>
    </citation>
    <scope>NUCLEOTIDE SEQUENCE</scope>
    <source>
        <strain evidence="2">CBS 119925</strain>
    </source>
</reference>
<dbReference type="AlphaFoldDB" id="A0A6A6VPG1"/>
<feature type="compositionally biased region" description="Basic and acidic residues" evidence="1">
    <location>
        <begin position="98"/>
        <end position="112"/>
    </location>
</feature>
<dbReference type="Proteomes" id="UP000799440">
    <property type="component" value="Unassembled WGS sequence"/>
</dbReference>
<evidence type="ECO:0000256" key="1">
    <source>
        <dbReference type="SAM" id="MobiDB-lite"/>
    </source>
</evidence>
<dbReference type="EMBL" id="MU006561">
    <property type="protein sequence ID" value="KAF2751749.1"/>
    <property type="molecule type" value="Genomic_DNA"/>
</dbReference>